<dbReference type="Gene3D" id="3.40.50.1820">
    <property type="entry name" value="alpha/beta hydrolase"/>
    <property type="match status" value="1"/>
</dbReference>
<evidence type="ECO:0000313" key="3">
    <source>
        <dbReference type="EMBL" id="QMW03949.1"/>
    </source>
</evidence>
<keyword evidence="1 3" id="KW-0378">Hydrolase</keyword>
<organism evidence="3 4">
    <name type="scientific">Spirosoma foliorum</name>
    <dbReference type="NCBI Taxonomy" id="2710596"/>
    <lineage>
        <taxon>Bacteria</taxon>
        <taxon>Pseudomonadati</taxon>
        <taxon>Bacteroidota</taxon>
        <taxon>Cytophagia</taxon>
        <taxon>Cytophagales</taxon>
        <taxon>Cytophagaceae</taxon>
        <taxon>Spirosoma</taxon>
    </lineage>
</organism>
<dbReference type="AlphaFoldDB" id="A0A7G5GYK7"/>
<evidence type="ECO:0000259" key="2">
    <source>
        <dbReference type="Pfam" id="PF00561"/>
    </source>
</evidence>
<gene>
    <name evidence="3" type="ORF">H3H32_03040</name>
</gene>
<dbReference type="GO" id="GO:0016787">
    <property type="term" value="F:hydrolase activity"/>
    <property type="evidence" value="ECO:0007669"/>
    <property type="project" value="UniProtKB-KW"/>
</dbReference>
<dbReference type="RefSeq" id="WP_182461205.1">
    <property type="nucleotide sequence ID" value="NZ_CP059732.1"/>
</dbReference>
<feature type="domain" description="AB hydrolase-1" evidence="2">
    <location>
        <begin position="22"/>
        <end position="131"/>
    </location>
</feature>
<dbReference type="PRINTS" id="PR00111">
    <property type="entry name" value="ABHYDROLASE"/>
</dbReference>
<evidence type="ECO:0000256" key="1">
    <source>
        <dbReference type="ARBA" id="ARBA00022801"/>
    </source>
</evidence>
<dbReference type="Pfam" id="PF00561">
    <property type="entry name" value="Abhydrolase_1"/>
    <property type="match status" value="1"/>
</dbReference>
<dbReference type="InterPro" id="IPR029058">
    <property type="entry name" value="AB_hydrolase_fold"/>
</dbReference>
<dbReference type="SUPFAM" id="SSF53474">
    <property type="entry name" value="alpha/beta-Hydrolases"/>
    <property type="match status" value="1"/>
</dbReference>
<evidence type="ECO:0000313" key="4">
    <source>
        <dbReference type="Proteomes" id="UP000515369"/>
    </source>
</evidence>
<sequence length="256" mass="27860">MHYSINNTKLNVLELGNGPLTLVFLHYFGGSALEWQLVMSQLDDQHRCVAIDLRGHGDSESPASGYSVSTMANDVLALLRLLDVRHFSLIGHSMGGKVALALASEQPAGLQSLILLSPSPPVPEPISDTDRATMLETHGQQEAAEQTVAKITARPLSKEVKNQIIADNLRTSNEAWKAWLTLGSREDISGKMRTINQPVAILVGTADQAIKPEVQSEMTLPYLKTATIDTIDKAGHLLPWETPDDVVAFIRRHASA</sequence>
<protein>
    <submittedName>
        <fullName evidence="3">Alpha/beta hydrolase</fullName>
    </submittedName>
</protein>
<accession>A0A7G5GYK7</accession>
<dbReference type="KEGG" id="sfol:H3H32_03040"/>
<dbReference type="InterPro" id="IPR050266">
    <property type="entry name" value="AB_hydrolase_sf"/>
</dbReference>
<dbReference type="InterPro" id="IPR000073">
    <property type="entry name" value="AB_hydrolase_1"/>
</dbReference>
<dbReference type="PANTHER" id="PTHR43798:SF31">
    <property type="entry name" value="AB HYDROLASE SUPERFAMILY PROTEIN YCLE"/>
    <property type="match status" value="1"/>
</dbReference>
<name>A0A7G5GYK7_9BACT</name>
<reference evidence="3 4" key="1">
    <citation type="submission" date="2020-07" db="EMBL/GenBank/DDBJ databases">
        <title>Spirosoma foliorum sp. nov., isolated from the leaves on the Nejang mountain Korea, Republic of.</title>
        <authorList>
            <person name="Ho H."/>
            <person name="Lee Y.-J."/>
            <person name="Nurcahyanto D.-A."/>
            <person name="Kim S.-G."/>
        </authorList>
    </citation>
    <scope>NUCLEOTIDE SEQUENCE [LARGE SCALE GENOMIC DNA]</scope>
    <source>
        <strain evidence="3 4">PL0136</strain>
    </source>
</reference>
<dbReference type="Proteomes" id="UP000515369">
    <property type="component" value="Chromosome"/>
</dbReference>
<dbReference type="PANTHER" id="PTHR43798">
    <property type="entry name" value="MONOACYLGLYCEROL LIPASE"/>
    <property type="match status" value="1"/>
</dbReference>
<dbReference type="EMBL" id="CP059732">
    <property type="protein sequence ID" value="QMW03949.1"/>
    <property type="molecule type" value="Genomic_DNA"/>
</dbReference>
<dbReference type="GO" id="GO:0016020">
    <property type="term" value="C:membrane"/>
    <property type="evidence" value="ECO:0007669"/>
    <property type="project" value="TreeGrafter"/>
</dbReference>
<keyword evidence="4" id="KW-1185">Reference proteome</keyword>
<proteinExistence type="predicted"/>